<reference evidence="2" key="1">
    <citation type="journal article" date="2015" name="Nat. Genet.">
        <title>The genome and transcriptome of the zoonotic hookworm Ancylostoma ceylanicum identify infection-specific gene families.</title>
        <authorList>
            <person name="Schwarz E.M."/>
            <person name="Hu Y."/>
            <person name="Antoshechkin I."/>
            <person name="Miller M.M."/>
            <person name="Sternberg P.W."/>
            <person name="Aroian R.V."/>
        </authorList>
    </citation>
    <scope>NUCLEOTIDE SEQUENCE</scope>
    <source>
        <strain evidence="2">HY135</strain>
    </source>
</reference>
<organism evidence="1 2">
    <name type="scientific">Ancylostoma ceylanicum</name>
    <dbReference type="NCBI Taxonomy" id="53326"/>
    <lineage>
        <taxon>Eukaryota</taxon>
        <taxon>Metazoa</taxon>
        <taxon>Ecdysozoa</taxon>
        <taxon>Nematoda</taxon>
        <taxon>Chromadorea</taxon>
        <taxon>Rhabditida</taxon>
        <taxon>Rhabditina</taxon>
        <taxon>Rhabditomorpha</taxon>
        <taxon>Strongyloidea</taxon>
        <taxon>Ancylostomatidae</taxon>
        <taxon>Ancylostomatinae</taxon>
        <taxon>Ancylostoma</taxon>
    </lineage>
</organism>
<evidence type="ECO:0000313" key="1">
    <source>
        <dbReference type="EMBL" id="EYC30899.1"/>
    </source>
</evidence>
<comment type="caution">
    <text evidence="1">The sequence shown here is derived from an EMBL/GenBank/DDBJ whole genome shotgun (WGS) entry which is preliminary data.</text>
</comment>
<gene>
    <name evidence="1" type="primary">Acey_s0004.g1840</name>
    <name evidence="1" type="ORF">Y032_0004g1840</name>
</gene>
<dbReference type="Proteomes" id="UP000024635">
    <property type="component" value="Unassembled WGS sequence"/>
</dbReference>
<accession>A0A016VTH7</accession>
<dbReference type="EMBL" id="JARK01001340">
    <property type="protein sequence ID" value="EYC30899.1"/>
    <property type="molecule type" value="Genomic_DNA"/>
</dbReference>
<sequence>MLVATLLFDDDRYLDRKSTLRKIMSSRRHDLTSCRACPSSRFQMCPLTSCGCSAIIVLMCDFDGEYKGGYLFGVRSERVEAVNDQDIGLYMVEDTS</sequence>
<protein>
    <submittedName>
        <fullName evidence="1">Uncharacterized protein</fullName>
    </submittedName>
</protein>
<name>A0A016VTH7_9BILA</name>
<dbReference type="AlphaFoldDB" id="A0A016VTH7"/>
<proteinExistence type="predicted"/>
<keyword evidence="2" id="KW-1185">Reference proteome</keyword>
<evidence type="ECO:0000313" key="2">
    <source>
        <dbReference type="Proteomes" id="UP000024635"/>
    </source>
</evidence>